<gene>
    <name evidence="2" type="ORF">TVAG_151310</name>
</gene>
<evidence type="ECO:0000313" key="2">
    <source>
        <dbReference type="EMBL" id="EAY05144.1"/>
    </source>
</evidence>
<dbReference type="SUPFAM" id="SSF48403">
    <property type="entry name" value="Ankyrin repeat"/>
    <property type="match status" value="1"/>
</dbReference>
<dbReference type="SMR" id="A2EQC8"/>
<protein>
    <recommendedName>
        <fullName evidence="1">DUF3447 domain-containing protein</fullName>
    </recommendedName>
</protein>
<organism evidence="2 3">
    <name type="scientific">Trichomonas vaginalis (strain ATCC PRA-98 / G3)</name>
    <dbReference type="NCBI Taxonomy" id="412133"/>
    <lineage>
        <taxon>Eukaryota</taxon>
        <taxon>Metamonada</taxon>
        <taxon>Parabasalia</taxon>
        <taxon>Trichomonadida</taxon>
        <taxon>Trichomonadidae</taxon>
        <taxon>Trichomonas</taxon>
    </lineage>
</organism>
<dbReference type="VEuPathDB" id="TrichDB:TVAGG3_0726660"/>
<dbReference type="Pfam" id="PF11929">
    <property type="entry name" value="DUF3447"/>
    <property type="match status" value="1"/>
</dbReference>
<sequence length="342" mass="40314">MNYPSNREYQLISDVKLPKYLEVIDSLEEDIFSITEIIIEDIAIEIKNYLKDFSYMEDYFKEVITKALYHRPKEILSLCNLYYILFSDSSQEIEDILLNSFFNIKRTGKNEGIFKSFSDLRDIFDKDSIGYYLRYDLIENIQNKSFEILKSREPKEFSYTKEDVTISTFPLEISNTGLSSEMIDVAAFFGSINCFKFLLLNGQKITDNTFSCSIRSGNLELIKLCKNTVPSLKVNDLTYAIEYRRNEIADWILENNEVRIMQPFDDCFKGNTRAFVFAFDNHPNVVRDFSDLKVIDVNTNYELVKFFNLRDFDIYKYDESIEKLKKKKKDDVVSFLIKNKKD</sequence>
<dbReference type="PANTHER" id="PTHR24159">
    <property type="match status" value="1"/>
</dbReference>
<keyword evidence="3" id="KW-1185">Reference proteome</keyword>
<dbReference type="InterPro" id="IPR036770">
    <property type="entry name" value="Ankyrin_rpt-contain_sf"/>
</dbReference>
<evidence type="ECO:0000259" key="1">
    <source>
        <dbReference type="Pfam" id="PF11929"/>
    </source>
</evidence>
<dbReference type="EMBL" id="DS113456">
    <property type="protein sequence ID" value="EAY05144.1"/>
    <property type="molecule type" value="Genomic_DNA"/>
</dbReference>
<dbReference type="InterPro" id="IPR020683">
    <property type="entry name" value="DUF3447"/>
</dbReference>
<dbReference type="KEGG" id="tva:4763015"/>
<dbReference type="VEuPathDB" id="TrichDB:TVAG_151310"/>
<dbReference type="AlphaFoldDB" id="A2EQC8"/>
<feature type="domain" description="DUF3447" evidence="1">
    <location>
        <begin position="203"/>
        <end position="276"/>
    </location>
</feature>
<proteinExistence type="predicted"/>
<evidence type="ECO:0000313" key="3">
    <source>
        <dbReference type="Proteomes" id="UP000001542"/>
    </source>
</evidence>
<dbReference type="InParanoid" id="A2EQC8"/>
<dbReference type="Proteomes" id="UP000001542">
    <property type="component" value="Unassembled WGS sequence"/>
</dbReference>
<name>A2EQC8_TRIV3</name>
<reference evidence="2" key="2">
    <citation type="journal article" date="2007" name="Science">
        <title>Draft genome sequence of the sexually transmitted pathogen Trichomonas vaginalis.</title>
        <authorList>
            <person name="Carlton J.M."/>
            <person name="Hirt R.P."/>
            <person name="Silva J.C."/>
            <person name="Delcher A.L."/>
            <person name="Schatz M."/>
            <person name="Zhao Q."/>
            <person name="Wortman J.R."/>
            <person name="Bidwell S.L."/>
            <person name="Alsmark U.C.M."/>
            <person name="Besteiro S."/>
            <person name="Sicheritz-Ponten T."/>
            <person name="Noel C.J."/>
            <person name="Dacks J.B."/>
            <person name="Foster P.G."/>
            <person name="Simillion C."/>
            <person name="Van de Peer Y."/>
            <person name="Miranda-Saavedra D."/>
            <person name="Barton G.J."/>
            <person name="Westrop G.D."/>
            <person name="Mueller S."/>
            <person name="Dessi D."/>
            <person name="Fiori P.L."/>
            <person name="Ren Q."/>
            <person name="Paulsen I."/>
            <person name="Zhang H."/>
            <person name="Bastida-Corcuera F.D."/>
            <person name="Simoes-Barbosa A."/>
            <person name="Brown M.T."/>
            <person name="Hayes R.D."/>
            <person name="Mukherjee M."/>
            <person name="Okumura C.Y."/>
            <person name="Schneider R."/>
            <person name="Smith A.J."/>
            <person name="Vanacova S."/>
            <person name="Villalvazo M."/>
            <person name="Haas B.J."/>
            <person name="Pertea M."/>
            <person name="Feldblyum T.V."/>
            <person name="Utterback T.R."/>
            <person name="Shu C.L."/>
            <person name="Osoegawa K."/>
            <person name="de Jong P.J."/>
            <person name="Hrdy I."/>
            <person name="Horvathova L."/>
            <person name="Zubacova Z."/>
            <person name="Dolezal P."/>
            <person name="Malik S.B."/>
            <person name="Logsdon J.M. Jr."/>
            <person name="Henze K."/>
            <person name="Gupta A."/>
            <person name="Wang C.C."/>
            <person name="Dunne R.L."/>
            <person name="Upcroft J.A."/>
            <person name="Upcroft P."/>
            <person name="White O."/>
            <person name="Salzberg S.L."/>
            <person name="Tang P."/>
            <person name="Chiu C.-H."/>
            <person name="Lee Y.-S."/>
            <person name="Embley T.M."/>
            <person name="Coombs G.H."/>
            <person name="Mottram J.C."/>
            <person name="Tachezy J."/>
            <person name="Fraser-Liggett C.M."/>
            <person name="Johnson P.J."/>
        </authorList>
    </citation>
    <scope>NUCLEOTIDE SEQUENCE [LARGE SCALE GENOMIC DNA]</scope>
    <source>
        <strain evidence="2">G3</strain>
    </source>
</reference>
<accession>A2EQC8</accession>
<reference evidence="2" key="1">
    <citation type="submission" date="2006-10" db="EMBL/GenBank/DDBJ databases">
        <authorList>
            <person name="Amadeo P."/>
            <person name="Zhao Q."/>
            <person name="Wortman J."/>
            <person name="Fraser-Liggett C."/>
            <person name="Carlton J."/>
        </authorList>
    </citation>
    <scope>NUCLEOTIDE SEQUENCE</scope>
    <source>
        <strain evidence="2">G3</strain>
    </source>
</reference>
<dbReference type="PANTHER" id="PTHR24159:SF5">
    <property type="entry name" value="ANK_REP_REGION DOMAIN-CONTAINING PROTEIN"/>
    <property type="match status" value="1"/>
</dbReference>
<dbReference type="OrthoDB" id="1577640at2759"/>
<dbReference type="RefSeq" id="XP_001317367.1">
    <property type="nucleotide sequence ID" value="XM_001317332.1"/>
</dbReference>